<dbReference type="EMBL" id="WOEZ01000196">
    <property type="protein sequence ID" value="NPT59636.1"/>
    <property type="molecule type" value="Genomic_DNA"/>
</dbReference>
<dbReference type="Proteomes" id="UP000655523">
    <property type="component" value="Unassembled WGS sequence"/>
</dbReference>
<proteinExistence type="predicted"/>
<name>A0A972NTN2_9BURK</name>
<gene>
    <name evidence="1" type="ORF">GNZ13_35065</name>
</gene>
<dbReference type="AlphaFoldDB" id="A0A972NTN2"/>
<sequence length="94" mass="10040">MGSLSELADSLTPNVPARMTNLGANSDNLLVDRGLIEPDGHYARPLVNAFSLDAHRRGGRQFKFWRRFAVKANVTVRSPGGAGLVAHATVSATP</sequence>
<accession>A0A972NTN2</accession>
<keyword evidence="2" id="KW-1185">Reference proteome</keyword>
<protein>
    <submittedName>
        <fullName evidence="1">Uncharacterized protein</fullName>
    </submittedName>
</protein>
<evidence type="ECO:0000313" key="1">
    <source>
        <dbReference type="EMBL" id="NPT59636.1"/>
    </source>
</evidence>
<organism evidence="1 2">
    <name type="scientific">Paraburkholderia elongata</name>
    <dbReference type="NCBI Taxonomy" id="2675747"/>
    <lineage>
        <taxon>Bacteria</taxon>
        <taxon>Pseudomonadati</taxon>
        <taxon>Pseudomonadota</taxon>
        <taxon>Betaproteobacteria</taxon>
        <taxon>Burkholderiales</taxon>
        <taxon>Burkholderiaceae</taxon>
        <taxon>Paraburkholderia</taxon>
    </lineage>
</organism>
<evidence type="ECO:0000313" key="2">
    <source>
        <dbReference type="Proteomes" id="UP000655523"/>
    </source>
</evidence>
<reference evidence="1 2" key="1">
    <citation type="submission" date="2019-11" db="EMBL/GenBank/DDBJ databases">
        <title>Metabolism of dissolved organic matter in forest soils.</title>
        <authorList>
            <person name="Cyle K.T."/>
            <person name="Wilhelm R.C."/>
            <person name="Martinez C.E."/>
        </authorList>
    </citation>
    <scope>NUCLEOTIDE SEQUENCE [LARGE SCALE GENOMIC DNA]</scope>
    <source>
        <strain evidence="1 2">5N</strain>
    </source>
</reference>
<comment type="caution">
    <text evidence="1">The sequence shown here is derived from an EMBL/GenBank/DDBJ whole genome shotgun (WGS) entry which is preliminary data.</text>
</comment>